<dbReference type="AlphaFoldDB" id="A0A1I5GWA7"/>
<dbReference type="PROSITE" id="PS50110">
    <property type="entry name" value="RESPONSE_REGULATORY"/>
    <property type="match status" value="1"/>
</dbReference>
<protein>
    <submittedName>
        <fullName evidence="3">CheY chemotaxis protein or a CheY-like REC (Receiver) domain</fullName>
    </submittedName>
</protein>
<dbReference type="EMBL" id="FOVW01000006">
    <property type="protein sequence ID" value="SFO39861.1"/>
    <property type="molecule type" value="Genomic_DNA"/>
</dbReference>
<dbReference type="STRING" id="226506.SAMN04488519_10685"/>
<proteinExistence type="predicted"/>
<dbReference type="SMART" id="SM00448">
    <property type="entry name" value="REC"/>
    <property type="match status" value="1"/>
</dbReference>
<accession>A0A1I5GWA7</accession>
<dbReference type="GO" id="GO:0000160">
    <property type="term" value="P:phosphorelay signal transduction system"/>
    <property type="evidence" value="ECO:0007669"/>
    <property type="project" value="InterPro"/>
</dbReference>
<keyword evidence="4" id="KW-1185">Reference proteome</keyword>
<dbReference type="InterPro" id="IPR001789">
    <property type="entry name" value="Sig_transdc_resp-reg_receiver"/>
</dbReference>
<dbReference type="Pfam" id="PF00072">
    <property type="entry name" value="Response_reg"/>
    <property type="match status" value="1"/>
</dbReference>
<feature type="modified residue" description="4-aspartylphosphate" evidence="1">
    <location>
        <position position="67"/>
    </location>
</feature>
<dbReference type="SUPFAM" id="SSF52172">
    <property type="entry name" value="CheY-like"/>
    <property type="match status" value="1"/>
</dbReference>
<name>A0A1I5GWA7_9BACT</name>
<evidence type="ECO:0000313" key="3">
    <source>
        <dbReference type="EMBL" id="SFO39861.1"/>
    </source>
</evidence>
<dbReference type="Proteomes" id="UP000199564">
    <property type="component" value="Unassembled WGS sequence"/>
</dbReference>
<evidence type="ECO:0000313" key="4">
    <source>
        <dbReference type="Proteomes" id="UP000199564"/>
    </source>
</evidence>
<dbReference type="PANTHER" id="PTHR44520">
    <property type="entry name" value="RESPONSE REGULATOR RCP1-RELATED"/>
    <property type="match status" value="1"/>
</dbReference>
<evidence type="ECO:0000259" key="2">
    <source>
        <dbReference type="PROSITE" id="PS50110"/>
    </source>
</evidence>
<keyword evidence="1" id="KW-0597">Phosphoprotein</keyword>
<dbReference type="InterPro" id="IPR052893">
    <property type="entry name" value="TCS_response_regulator"/>
</dbReference>
<dbReference type="PANTHER" id="PTHR44520:SF2">
    <property type="entry name" value="RESPONSE REGULATOR RCP1"/>
    <property type="match status" value="1"/>
</dbReference>
<sequence length="142" mass="16649">MFKLSEIIFVDDDAIVRMLGKRILASIKFEREITQFENGQTAIQEIQKRVTQNSIEQSEKPTLILLDINMPIMDGWDFLDEFSALPESIQNQFYISIITSSIDRSDKEKAFSYPIVKDYIQKPMSVNLFMDFLKKHEFVNEE</sequence>
<dbReference type="RefSeq" id="WP_091654310.1">
    <property type="nucleotide sequence ID" value="NZ_FOVW01000006.1"/>
</dbReference>
<feature type="domain" description="Response regulatory" evidence="2">
    <location>
        <begin position="6"/>
        <end position="137"/>
    </location>
</feature>
<organism evidence="3 4">
    <name type="scientific">Algoriphagus ornithinivorans</name>
    <dbReference type="NCBI Taxonomy" id="226506"/>
    <lineage>
        <taxon>Bacteria</taxon>
        <taxon>Pseudomonadati</taxon>
        <taxon>Bacteroidota</taxon>
        <taxon>Cytophagia</taxon>
        <taxon>Cytophagales</taxon>
        <taxon>Cyclobacteriaceae</taxon>
        <taxon>Algoriphagus</taxon>
    </lineage>
</organism>
<evidence type="ECO:0000256" key="1">
    <source>
        <dbReference type="PROSITE-ProRule" id="PRU00169"/>
    </source>
</evidence>
<gene>
    <name evidence="3" type="ORF">SAMN04488519_10685</name>
</gene>
<dbReference type="Gene3D" id="3.40.50.2300">
    <property type="match status" value="1"/>
</dbReference>
<dbReference type="InterPro" id="IPR011006">
    <property type="entry name" value="CheY-like_superfamily"/>
</dbReference>
<reference evidence="4" key="1">
    <citation type="submission" date="2016-10" db="EMBL/GenBank/DDBJ databases">
        <authorList>
            <person name="Varghese N."/>
            <person name="Submissions S."/>
        </authorList>
    </citation>
    <scope>NUCLEOTIDE SEQUENCE [LARGE SCALE GENOMIC DNA]</scope>
    <source>
        <strain evidence="4">DSM 15282</strain>
    </source>
</reference>